<gene>
    <name evidence="2" type="ORF">CAPTEDRAFT_215867</name>
</gene>
<reference evidence="4" key="1">
    <citation type="submission" date="2012-12" db="EMBL/GenBank/DDBJ databases">
        <authorList>
            <person name="Hellsten U."/>
            <person name="Grimwood J."/>
            <person name="Chapman J.A."/>
            <person name="Shapiro H."/>
            <person name="Aerts A."/>
            <person name="Otillar R.P."/>
            <person name="Terry A.Y."/>
            <person name="Boore J.L."/>
            <person name="Simakov O."/>
            <person name="Marletaz F."/>
            <person name="Cho S.-J."/>
            <person name="Edsinger-Gonzales E."/>
            <person name="Havlak P."/>
            <person name="Kuo D.-H."/>
            <person name="Larsson T."/>
            <person name="Lv J."/>
            <person name="Arendt D."/>
            <person name="Savage R."/>
            <person name="Osoegawa K."/>
            <person name="de Jong P."/>
            <person name="Lindberg D.R."/>
            <person name="Seaver E.C."/>
            <person name="Weisblat D.A."/>
            <person name="Putnam N.H."/>
            <person name="Grigoriev I.V."/>
            <person name="Rokhsar D.S."/>
        </authorList>
    </citation>
    <scope>NUCLEOTIDE SEQUENCE</scope>
    <source>
        <strain evidence="4">I ESC-2004</strain>
    </source>
</reference>
<dbReference type="HOGENOM" id="CLU_1422711_0_0_1"/>
<feature type="chain" id="PRO_5008787908" evidence="1">
    <location>
        <begin position="27"/>
        <end position="191"/>
    </location>
</feature>
<dbReference type="EMBL" id="AMQN01009322">
    <property type="status" value="NOT_ANNOTATED_CDS"/>
    <property type="molecule type" value="Genomic_DNA"/>
</dbReference>
<name>R7UDH1_CAPTE</name>
<dbReference type="EnsemblMetazoa" id="CapteT215867">
    <property type="protein sequence ID" value="CapteP215867"/>
    <property type="gene ID" value="CapteG215867"/>
</dbReference>
<evidence type="ECO:0000313" key="2">
    <source>
        <dbReference type="EMBL" id="ELU01317.1"/>
    </source>
</evidence>
<reference evidence="3" key="3">
    <citation type="submission" date="2015-06" db="UniProtKB">
        <authorList>
            <consortium name="EnsemblMetazoa"/>
        </authorList>
    </citation>
    <scope>IDENTIFICATION</scope>
</reference>
<dbReference type="AlphaFoldDB" id="R7UDH1"/>
<evidence type="ECO:0000313" key="3">
    <source>
        <dbReference type="EnsemblMetazoa" id="CapteP215867"/>
    </source>
</evidence>
<dbReference type="EMBL" id="AMQN01009321">
    <property type="status" value="NOT_ANNOTATED_CDS"/>
    <property type="molecule type" value="Genomic_DNA"/>
</dbReference>
<proteinExistence type="predicted"/>
<sequence>MQSGFAGCVPMCKAIFTFLLVRSASAEKLTDMHIGIPSGKLIISRLQAPLNLTPPAVSSPLKKQVSIATSPEALVPIPLSYKFPVQHFPARTRLVLVSAEDNIRAIIKEDVLQMLFDDIATLHNNLTSSEYDILPGSVLSTFPKVCTKGNAVSSTDVKKLLHKRIWEEFRNSRKRKCRDRPAAQKRLILYL</sequence>
<organism evidence="2">
    <name type="scientific">Capitella teleta</name>
    <name type="common">Polychaete worm</name>
    <dbReference type="NCBI Taxonomy" id="283909"/>
    <lineage>
        <taxon>Eukaryota</taxon>
        <taxon>Metazoa</taxon>
        <taxon>Spiralia</taxon>
        <taxon>Lophotrochozoa</taxon>
        <taxon>Annelida</taxon>
        <taxon>Polychaeta</taxon>
        <taxon>Sedentaria</taxon>
        <taxon>Scolecida</taxon>
        <taxon>Capitellidae</taxon>
        <taxon>Capitella</taxon>
    </lineage>
</organism>
<dbReference type="EMBL" id="KB305155">
    <property type="protein sequence ID" value="ELU01317.1"/>
    <property type="molecule type" value="Genomic_DNA"/>
</dbReference>
<dbReference type="Proteomes" id="UP000014760">
    <property type="component" value="Unassembled WGS sequence"/>
</dbReference>
<dbReference type="EMBL" id="AMQN01009320">
    <property type="status" value="NOT_ANNOTATED_CDS"/>
    <property type="molecule type" value="Genomic_DNA"/>
</dbReference>
<accession>R7UDH1</accession>
<evidence type="ECO:0000313" key="4">
    <source>
        <dbReference type="Proteomes" id="UP000014760"/>
    </source>
</evidence>
<reference evidence="2 4" key="2">
    <citation type="journal article" date="2013" name="Nature">
        <title>Insights into bilaterian evolution from three spiralian genomes.</title>
        <authorList>
            <person name="Simakov O."/>
            <person name="Marletaz F."/>
            <person name="Cho S.J."/>
            <person name="Edsinger-Gonzales E."/>
            <person name="Havlak P."/>
            <person name="Hellsten U."/>
            <person name="Kuo D.H."/>
            <person name="Larsson T."/>
            <person name="Lv J."/>
            <person name="Arendt D."/>
            <person name="Savage R."/>
            <person name="Osoegawa K."/>
            <person name="de Jong P."/>
            <person name="Grimwood J."/>
            <person name="Chapman J.A."/>
            <person name="Shapiro H."/>
            <person name="Aerts A."/>
            <person name="Otillar R.P."/>
            <person name="Terry A.Y."/>
            <person name="Boore J.L."/>
            <person name="Grigoriev I.V."/>
            <person name="Lindberg D.R."/>
            <person name="Seaver E.C."/>
            <person name="Weisblat D.A."/>
            <person name="Putnam N.H."/>
            <person name="Rokhsar D.S."/>
        </authorList>
    </citation>
    <scope>NUCLEOTIDE SEQUENCE</scope>
    <source>
        <strain evidence="2 4">I ESC-2004</strain>
    </source>
</reference>
<feature type="signal peptide" evidence="1">
    <location>
        <begin position="1"/>
        <end position="26"/>
    </location>
</feature>
<protein>
    <submittedName>
        <fullName evidence="2 3">Uncharacterized protein</fullName>
    </submittedName>
</protein>
<keyword evidence="1" id="KW-0732">Signal</keyword>
<keyword evidence="4" id="KW-1185">Reference proteome</keyword>
<evidence type="ECO:0000256" key="1">
    <source>
        <dbReference type="SAM" id="SignalP"/>
    </source>
</evidence>